<sequence length="185" mass="19530">MLTILHSPVNGTSMDFLASLGVDELAGVSVTVNIGGQDVLIISDHAMAVAACPAFAGYPSLVASDGRVLHAPPSWEACLAFESISPEAAQNLATGGYIPKKDFADRFLPVERQAILAAIRAGDVVLEDANNYLNNFVKDPPGVNLRDPLLLTWGKYLVEVVPPGRTTPILTQDRADAILALAPEA</sequence>
<name>A0A6V8LSP2_9BACT</name>
<keyword evidence="2" id="KW-1185">Reference proteome</keyword>
<accession>A0A6V8LSP2</accession>
<evidence type="ECO:0000313" key="2">
    <source>
        <dbReference type="Proteomes" id="UP000494245"/>
    </source>
</evidence>
<evidence type="ECO:0000313" key="1">
    <source>
        <dbReference type="EMBL" id="GFK94764.1"/>
    </source>
</evidence>
<reference evidence="1 2" key="1">
    <citation type="submission" date="2020-04" db="EMBL/GenBank/DDBJ databases">
        <authorList>
            <consortium name="Desulfovibrio sp. FSS-1 genome sequencing consortium"/>
            <person name="Shimoshige H."/>
            <person name="Kobayashi H."/>
            <person name="Maekawa T."/>
        </authorList>
    </citation>
    <scope>NUCLEOTIDE SEQUENCE [LARGE SCALE GENOMIC DNA]</scope>
    <source>
        <strain evidence="1 2">SIID29052-01</strain>
    </source>
</reference>
<dbReference type="RefSeq" id="WP_173085159.1">
    <property type="nucleotide sequence ID" value="NZ_BLTE01000012.1"/>
</dbReference>
<organism evidence="1 2">
    <name type="scientific">Fundidesulfovibrio magnetotacticus</name>
    <dbReference type="NCBI Taxonomy" id="2730080"/>
    <lineage>
        <taxon>Bacteria</taxon>
        <taxon>Pseudomonadati</taxon>
        <taxon>Thermodesulfobacteriota</taxon>
        <taxon>Desulfovibrionia</taxon>
        <taxon>Desulfovibrionales</taxon>
        <taxon>Desulfovibrionaceae</taxon>
        <taxon>Fundidesulfovibrio</taxon>
    </lineage>
</organism>
<reference evidence="1 2" key="2">
    <citation type="submission" date="2020-05" db="EMBL/GenBank/DDBJ databases">
        <title>Draft genome sequence of Desulfovibrio sp. strainFSS-1.</title>
        <authorList>
            <person name="Shimoshige H."/>
            <person name="Kobayashi H."/>
            <person name="Maekawa T."/>
        </authorList>
    </citation>
    <scope>NUCLEOTIDE SEQUENCE [LARGE SCALE GENOMIC DNA]</scope>
    <source>
        <strain evidence="1 2">SIID29052-01</strain>
    </source>
</reference>
<dbReference type="Proteomes" id="UP000494245">
    <property type="component" value="Unassembled WGS sequence"/>
</dbReference>
<dbReference type="AlphaFoldDB" id="A0A6V8LSP2"/>
<comment type="caution">
    <text evidence="1">The sequence shown here is derived from an EMBL/GenBank/DDBJ whole genome shotgun (WGS) entry which is preliminary data.</text>
</comment>
<dbReference type="EMBL" id="BLTE01000012">
    <property type="protein sequence ID" value="GFK94764.1"/>
    <property type="molecule type" value="Genomic_DNA"/>
</dbReference>
<gene>
    <name evidence="1" type="ORF">NNJEOMEG_02611</name>
</gene>
<proteinExistence type="predicted"/>
<protein>
    <submittedName>
        <fullName evidence="1">Uncharacterized protein</fullName>
    </submittedName>
</protein>